<evidence type="ECO:0000256" key="3">
    <source>
        <dbReference type="ARBA" id="ARBA00022692"/>
    </source>
</evidence>
<dbReference type="InterPro" id="IPR011701">
    <property type="entry name" value="MFS"/>
</dbReference>
<reference evidence="9" key="1">
    <citation type="journal article" date="2019" name="Int. J. Syst. Evol. Microbiol.">
        <title>The Global Catalogue of Microorganisms (GCM) 10K type strain sequencing project: providing services to taxonomists for standard genome sequencing and annotation.</title>
        <authorList>
            <consortium name="The Broad Institute Genomics Platform"/>
            <consortium name="The Broad Institute Genome Sequencing Center for Infectious Disease"/>
            <person name="Wu L."/>
            <person name="Ma J."/>
        </authorList>
    </citation>
    <scope>NUCLEOTIDE SEQUENCE [LARGE SCALE GENOMIC DNA]</scope>
    <source>
        <strain evidence="9">JCM 12398</strain>
    </source>
</reference>
<keyword evidence="4 6" id="KW-1133">Transmembrane helix</keyword>
<evidence type="ECO:0000256" key="4">
    <source>
        <dbReference type="ARBA" id="ARBA00022989"/>
    </source>
</evidence>
<dbReference type="Gene3D" id="1.20.1250.20">
    <property type="entry name" value="MFS general substrate transporter like domains"/>
    <property type="match status" value="1"/>
</dbReference>
<dbReference type="Proteomes" id="UP001501266">
    <property type="component" value="Unassembled WGS sequence"/>
</dbReference>
<proteinExistence type="predicted"/>
<evidence type="ECO:0000256" key="2">
    <source>
        <dbReference type="ARBA" id="ARBA00022448"/>
    </source>
</evidence>
<feature type="transmembrane region" description="Helical" evidence="6">
    <location>
        <begin position="147"/>
        <end position="171"/>
    </location>
</feature>
<feature type="transmembrane region" description="Helical" evidence="6">
    <location>
        <begin position="53"/>
        <end position="75"/>
    </location>
</feature>
<keyword evidence="2" id="KW-0813">Transport</keyword>
<feature type="domain" description="Major facilitator superfamily (MFS) profile" evidence="7">
    <location>
        <begin position="19"/>
        <end position="398"/>
    </location>
</feature>
<feature type="transmembrane region" description="Helical" evidence="6">
    <location>
        <begin position="21"/>
        <end position="47"/>
    </location>
</feature>
<gene>
    <name evidence="8" type="ORF">GCM10009640_03190</name>
</gene>
<feature type="transmembrane region" description="Helical" evidence="6">
    <location>
        <begin position="224"/>
        <end position="246"/>
    </location>
</feature>
<keyword evidence="3 6" id="KW-0812">Transmembrane</keyword>
<evidence type="ECO:0000256" key="5">
    <source>
        <dbReference type="ARBA" id="ARBA00023136"/>
    </source>
</evidence>
<dbReference type="PANTHER" id="PTHR43385">
    <property type="entry name" value="RIBOFLAVIN TRANSPORTER RIBJ"/>
    <property type="match status" value="1"/>
</dbReference>
<comment type="caution">
    <text evidence="8">The sequence shown here is derived from an EMBL/GenBank/DDBJ whole genome shotgun (WGS) entry which is preliminary data.</text>
</comment>
<feature type="transmembrane region" description="Helical" evidence="6">
    <location>
        <begin position="177"/>
        <end position="196"/>
    </location>
</feature>
<dbReference type="InterPro" id="IPR020846">
    <property type="entry name" value="MFS_dom"/>
</dbReference>
<dbReference type="PANTHER" id="PTHR43385:SF1">
    <property type="entry name" value="RIBOFLAVIN TRANSPORTER RIBJ"/>
    <property type="match status" value="1"/>
</dbReference>
<evidence type="ECO:0000313" key="9">
    <source>
        <dbReference type="Proteomes" id="UP001501266"/>
    </source>
</evidence>
<sequence length="398" mass="40677">MHVGATEQAVAAPLVRGRLGLAALAVGQVVSWGILYYGLIVAAPVIAADTGWSLARIALSFSAGLVTSAAAGIVVGRWLDERSPRSVMTAGSLVGAAGLGAVSAADDLAGFTLGWVIVGIGQAAVLYQAAFTVIARRYGDGRRRAMTVVTLAGGLASTIFAPIVAGMLTVIDWRTTFVILAVALIVLSTPLHWWSLERTWPARPPATPDDDVHALRDVLRTRRFWMLELAMIAVVAALYSVTLALIPLLGEKGITYELAAWALGLVGAGQVIGRLLYVALPHGTAAWVPLAATAGLSAVLLALIALLPGPPWLLVVVGVALGAVRGAQTLVQGSAVADRWGTRSYGAINGVFAAPITAVAALGPALGPVAASAIGSYASMGLLAAALALVALVLARFA</sequence>
<accession>A0ABP4JBR0</accession>
<feature type="transmembrane region" description="Helical" evidence="6">
    <location>
        <begin position="287"/>
        <end position="306"/>
    </location>
</feature>
<dbReference type="SUPFAM" id="SSF103473">
    <property type="entry name" value="MFS general substrate transporter"/>
    <property type="match status" value="1"/>
</dbReference>
<feature type="transmembrane region" description="Helical" evidence="6">
    <location>
        <begin position="87"/>
        <end position="105"/>
    </location>
</feature>
<protein>
    <submittedName>
        <fullName evidence="8">MFS transporter</fullName>
    </submittedName>
</protein>
<name>A0ABP4JBR0_9MICO</name>
<feature type="transmembrane region" description="Helical" evidence="6">
    <location>
        <begin position="343"/>
        <end position="362"/>
    </location>
</feature>
<keyword evidence="5 6" id="KW-0472">Membrane</keyword>
<feature type="transmembrane region" description="Helical" evidence="6">
    <location>
        <begin position="258"/>
        <end position="280"/>
    </location>
</feature>
<comment type="subcellular location">
    <subcellularLocation>
        <location evidence="1">Cell membrane</location>
        <topology evidence="1">Multi-pass membrane protein</topology>
    </subcellularLocation>
</comment>
<evidence type="ECO:0000256" key="1">
    <source>
        <dbReference type="ARBA" id="ARBA00004651"/>
    </source>
</evidence>
<feature type="transmembrane region" description="Helical" evidence="6">
    <location>
        <begin position="111"/>
        <end position="135"/>
    </location>
</feature>
<feature type="transmembrane region" description="Helical" evidence="6">
    <location>
        <begin position="312"/>
        <end position="331"/>
    </location>
</feature>
<dbReference type="PROSITE" id="PS50850">
    <property type="entry name" value="MFS"/>
    <property type="match status" value="1"/>
</dbReference>
<evidence type="ECO:0000256" key="6">
    <source>
        <dbReference type="SAM" id="Phobius"/>
    </source>
</evidence>
<evidence type="ECO:0000259" key="7">
    <source>
        <dbReference type="PROSITE" id="PS50850"/>
    </source>
</evidence>
<evidence type="ECO:0000313" key="8">
    <source>
        <dbReference type="EMBL" id="GAA1418058.1"/>
    </source>
</evidence>
<dbReference type="Pfam" id="PF07690">
    <property type="entry name" value="MFS_1"/>
    <property type="match status" value="1"/>
</dbReference>
<dbReference type="InterPro" id="IPR052983">
    <property type="entry name" value="MFS_Riboflavin_Transporter"/>
</dbReference>
<organism evidence="8 9">
    <name type="scientific">Agrococcus citreus</name>
    <dbReference type="NCBI Taxonomy" id="84643"/>
    <lineage>
        <taxon>Bacteria</taxon>
        <taxon>Bacillati</taxon>
        <taxon>Actinomycetota</taxon>
        <taxon>Actinomycetes</taxon>
        <taxon>Micrococcales</taxon>
        <taxon>Microbacteriaceae</taxon>
        <taxon>Agrococcus</taxon>
    </lineage>
</organism>
<dbReference type="EMBL" id="BAAAKK010000001">
    <property type="protein sequence ID" value="GAA1418058.1"/>
    <property type="molecule type" value="Genomic_DNA"/>
</dbReference>
<feature type="transmembrane region" description="Helical" evidence="6">
    <location>
        <begin position="374"/>
        <end position="395"/>
    </location>
</feature>
<dbReference type="InterPro" id="IPR036259">
    <property type="entry name" value="MFS_trans_sf"/>
</dbReference>
<keyword evidence="9" id="KW-1185">Reference proteome</keyword>